<evidence type="ECO:0000256" key="1">
    <source>
        <dbReference type="SAM" id="MobiDB-lite"/>
    </source>
</evidence>
<evidence type="ECO:0000259" key="2">
    <source>
        <dbReference type="Pfam" id="PF03190"/>
    </source>
</evidence>
<feature type="domain" description="Spermatogenesis-associated protein 20-like TRX" evidence="2">
    <location>
        <begin position="13"/>
        <end position="172"/>
    </location>
</feature>
<dbReference type="InterPro" id="IPR036249">
    <property type="entry name" value="Thioredoxin-like_sf"/>
</dbReference>
<dbReference type="AlphaFoldDB" id="A0A7V7TW00"/>
<protein>
    <submittedName>
        <fullName evidence="3">Thioredoxin domain-containing protein</fullName>
    </submittedName>
</protein>
<dbReference type="Pfam" id="PF03190">
    <property type="entry name" value="Thioredox_DsbH"/>
    <property type="match status" value="1"/>
</dbReference>
<name>A0A7V7TW00_9HYPH</name>
<sequence>MSEQTASSPAAGNRLGASVSPYLQQHRDNPVHWREWSAETLAEARALDRPILLSIGYAACHWCHVMAHESFEDAETADLMNRRFVNVKVDREERPDIDTIYMTALQAMGEQGGWPMTMFLTPDGAPFFGGTYYPPRPAHGRPSFRQLLEAVGTAWQNRRAELDRSAAETRARLTAFLSAVSPEGTGDEALAPDIPGASAKVGSMLDMRLGGMRGAPKFPNAPYMELVARGAFPNGPQALREGFLLTLRQMCLGGIYDHLGGGLARYSTDERWLVPHFEKMLYDNAQFLRHLVWGWRATGSALFRRRIEETVAWLGREMRVGAGALAASLDADSLDEHGHAHEGAFYVWRADEIDAVLGERGADFRQAYGVSADGNFEGRNILHRLGSADAEADHFAAERAALLAARDGRPRPGRDDKMLADWNGLAIRALAEVATVFGDTEALPMAKAAFADVKAALTLDGRLRHAGRDGRAARGFALSSDYGALIAAAVQLFAATGDGSYLAEARRLAAELERWHGDGAGGHALTAADGADVILRPRGDGDDAIPGGTALVLEGLALLAEATGDPALLDRAETAARAALARTREQGGLSPAILSACDTLERASQLVMLGERSDETFAAMRGAANGVLDLARLDVVPGPGAALPPELPLAAVRPERRPAAYLCAERACRPPVFDAASLAELLRPAAENA</sequence>
<dbReference type="PANTHER" id="PTHR42899:SF1">
    <property type="entry name" value="SPERMATOGENESIS-ASSOCIATED PROTEIN 20"/>
    <property type="match status" value="1"/>
</dbReference>
<reference evidence="3 4" key="1">
    <citation type="submission" date="2019-09" db="EMBL/GenBank/DDBJ databases">
        <title>YIM 132180 draft genome.</title>
        <authorList>
            <person name="Zhang K."/>
        </authorList>
    </citation>
    <scope>NUCLEOTIDE SEQUENCE [LARGE SCALE GENOMIC DNA]</scope>
    <source>
        <strain evidence="3 4">YIM 132180</strain>
    </source>
</reference>
<proteinExistence type="predicted"/>
<accession>A0A7V7TW00</accession>
<dbReference type="EMBL" id="VZDO01000010">
    <property type="protein sequence ID" value="KAB0679354.1"/>
    <property type="molecule type" value="Genomic_DNA"/>
</dbReference>
<comment type="caution">
    <text evidence="3">The sequence shown here is derived from an EMBL/GenBank/DDBJ whole genome shotgun (WGS) entry which is preliminary data.</text>
</comment>
<feature type="region of interest" description="Disordered" evidence="1">
    <location>
        <begin position="1"/>
        <end position="21"/>
    </location>
</feature>
<dbReference type="SUPFAM" id="SSF52833">
    <property type="entry name" value="Thioredoxin-like"/>
    <property type="match status" value="1"/>
</dbReference>
<organism evidence="3 4">
    <name type="scientific">Plantimonas leprariae</name>
    <dbReference type="NCBI Taxonomy" id="2615207"/>
    <lineage>
        <taxon>Bacteria</taxon>
        <taxon>Pseudomonadati</taxon>
        <taxon>Pseudomonadota</taxon>
        <taxon>Alphaproteobacteria</taxon>
        <taxon>Hyphomicrobiales</taxon>
        <taxon>Aurantimonadaceae</taxon>
        <taxon>Plantimonas</taxon>
    </lineage>
</organism>
<dbReference type="CDD" id="cd02955">
    <property type="entry name" value="SSP411"/>
    <property type="match status" value="1"/>
</dbReference>
<evidence type="ECO:0000313" key="4">
    <source>
        <dbReference type="Proteomes" id="UP000432089"/>
    </source>
</evidence>
<feature type="compositionally biased region" description="Polar residues" evidence="1">
    <location>
        <begin position="1"/>
        <end position="10"/>
    </location>
</feature>
<gene>
    <name evidence="3" type="ORF">F6X38_13545</name>
</gene>
<dbReference type="RefSeq" id="WP_150970385.1">
    <property type="nucleotide sequence ID" value="NZ_VZDO01000010.1"/>
</dbReference>
<dbReference type="PANTHER" id="PTHR42899">
    <property type="entry name" value="SPERMATOGENESIS-ASSOCIATED PROTEIN 20"/>
    <property type="match status" value="1"/>
</dbReference>
<dbReference type="InterPro" id="IPR004879">
    <property type="entry name" value="Ssp411-like_TRX"/>
</dbReference>
<dbReference type="Gene3D" id="3.40.30.10">
    <property type="entry name" value="Glutaredoxin"/>
    <property type="match status" value="1"/>
</dbReference>
<dbReference type="PIRSF" id="PIRSF006402">
    <property type="entry name" value="UCP006402_thioredoxin"/>
    <property type="match status" value="1"/>
</dbReference>
<dbReference type="Proteomes" id="UP000432089">
    <property type="component" value="Unassembled WGS sequence"/>
</dbReference>
<dbReference type="InterPro" id="IPR024705">
    <property type="entry name" value="Ssp411"/>
</dbReference>
<dbReference type="InterPro" id="IPR008928">
    <property type="entry name" value="6-hairpin_glycosidase_sf"/>
</dbReference>
<dbReference type="Gene3D" id="1.50.10.10">
    <property type="match status" value="1"/>
</dbReference>
<dbReference type="GO" id="GO:0005975">
    <property type="term" value="P:carbohydrate metabolic process"/>
    <property type="evidence" value="ECO:0007669"/>
    <property type="project" value="InterPro"/>
</dbReference>
<dbReference type="InterPro" id="IPR012341">
    <property type="entry name" value="6hp_glycosidase-like_sf"/>
</dbReference>
<dbReference type="SUPFAM" id="SSF48208">
    <property type="entry name" value="Six-hairpin glycosidases"/>
    <property type="match status" value="1"/>
</dbReference>
<keyword evidence="4" id="KW-1185">Reference proteome</keyword>
<evidence type="ECO:0000313" key="3">
    <source>
        <dbReference type="EMBL" id="KAB0679354.1"/>
    </source>
</evidence>